<evidence type="ECO:0000256" key="8">
    <source>
        <dbReference type="ARBA" id="ARBA00029670"/>
    </source>
</evidence>
<feature type="compositionally biased region" description="Low complexity" evidence="9">
    <location>
        <begin position="1265"/>
        <end position="1308"/>
    </location>
</feature>
<evidence type="ECO:0000259" key="10">
    <source>
        <dbReference type="PROSITE" id="PS50090"/>
    </source>
</evidence>
<sequence>MTTTEVGAADRSKLLRSKRAECSAIVTSRKRKLRELFAVATEVDGIPNFDFSDPDAPPTTQSEAKFLWDSDILQGRKLNELNIPPRPKVRSDVLQRLLATASPSPDENTLQQFSKPAFESTSKPSSLPDPRQESPSFVSGPPNGDSVQQVPPTTEILAKPGTLQSSARPQQTANGVQSNSDTTGNGQESTSVASSAASDTTIIPSKPAIESIPEVRKPVSPTPESSVLEQPQIQTVQNDNATEGQLPTGDAAEPMDIDEPLATLRQHNAHLLSIPIPSGDHNRAPDAVSSPASTTHTAMTPAIHEASTDTSPDNEGPQYIETEGEKGDESRTPTAHQPSDGESPRVVPDTVDDSEQAQSPAQVDALGRIVNGVEAQLLEETAAARLAKSSDNAAQSEASTATVVAERTLLSPEPLPQSEALQKLTAPQDDVAPSDQAAVVQGPTAVVPTELQAESLPHINTSVPSGHELSTETPTIEVSAPVVESLAPERAVTRISSGALRQKSVSELLGETHREAHVAPLTPGPSGSPKSLHHMQDDDEPPNHTVSTGQIKSLATRNREKRRRSIPTVVFGKQPKQLKPSVESALVSGRPKEEGLSMNDDYFIPLFLDAFARHERSWMKPVDQLLNQAHKTVSTPDQYVPIHEHQACRILRRVYHLQQQDKWSLRQPQRSQEPTRPPSHRDILLQEMKWMRTDFREEGKWKRAVAKNLAHACAEWVSASPEERLALQVNAVIPPRVTATDATMLDDATDAPEDQLPDLVHSDSPTANEDEGIEDHMVLDTISPAVIFALPDDEVVFSLRPSQVADQLLEELPLYGAPLKVPKFDITVPEFDPDAHWKRPALPLSKFVEGKMVLSSQPPPRKRSRYSYKAEDDDDDDNQMVFGAEPDKHVVVPPVDANVALFNPEMKPIRDRLHAGHQFRPPTEYPMPLQSFYESRAASQWTLAEDDELKSLVREYSYNWSLISSAVSSKSVFAPAPERRTPWECFERWVALEGLPADMGKTQYFRTYQNRIDAAQRVIHQHNQNAQQQVGPNGVVTPVPRRRATLTIRVERRRNQKHLALVDAMRKLAKKREVAVQKTQHAAAMAANRKQNEGPRPVGPPQTPRDYSLMRWERDQQLAEKMAQLAQRQHDLAQQRRAQLAKSQTQATKMSTATPNGAAQVAPNAAQIAAATSAGRLSVPGQLAVPGQARPRMAMPATPNAMAAVQAQMAGGLVPPLQMNGLPQAQMQALQAQHRLPMNNAQPDINLVLQARRIQDQQRAAVQLQQQQQQQQQHQQQQVQHQPQQHQQQHPHPQQHQQQAGQQIQQMQAGSNGAQGSPNGMRHMVNGAQGAINQQQHYLGNSPAAMMAAFNAANGAGMSSPGVGVGLSMPNMGASSPRPAPFTSQVQMPANIGAQLRELENKFRAQLPNNTADSIRNMAMEHLGRVIARQQHLNQSAMNAAAGAVAQQVMANGITATTSPHQYAQLLRAQQQAQAAAQVAAAQAQQAGHQRQSSGSQQRQSSGSATPTAPAANPGK</sequence>
<dbReference type="InterPro" id="IPR001005">
    <property type="entry name" value="SANT/Myb"/>
</dbReference>
<evidence type="ECO:0000256" key="1">
    <source>
        <dbReference type="ARBA" id="ARBA00004123"/>
    </source>
</evidence>
<dbReference type="OrthoDB" id="5364245at2759"/>
<dbReference type="InterPro" id="IPR009057">
    <property type="entry name" value="Homeodomain-like_sf"/>
</dbReference>
<name>A0A1J7JW99_9PEZI</name>
<dbReference type="PROSITE" id="PS50090">
    <property type="entry name" value="MYB_LIKE"/>
    <property type="match status" value="1"/>
</dbReference>
<reference evidence="12 13" key="1">
    <citation type="submission" date="2016-10" db="EMBL/GenBank/DDBJ databases">
        <title>Draft genome sequence of Coniochaeta ligniaria NRRL30616, a lignocellulolytic fungus for bioabatement of inhibitors in plant biomass hydrolysates.</title>
        <authorList>
            <consortium name="DOE Joint Genome Institute"/>
            <person name="Jimenez D.J."/>
            <person name="Hector R.E."/>
            <person name="Riley R."/>
            <person name="Sun H."/>
            <person name="Grigoriev I.V."/>
            <person name="Van Elsas J.D."/>
            <person name="Nichols N.N."/>
        </authorList>
    </citation>
    <scope>NUCLEOTIDE SEQUENCE [LARGE SCALE GENOMIC DNA]</scope>
    <source>
        <strain evidence="12 13">NRRL 30616</strain>
    </source>
</reference>
<dbReference type="PANTHER" id="PTHR46459:SF1">
    <property type="entry name" value="E1A-BINDING PROTEIN P400"/>
    <property type="match status" value="1"/>
</dbReference>
<dbReference type="GO" id="GO:0003682">
    <property type="term" value="F:chromatin binding"/>
    <property type="evidence" value="ECO:0007669"/>
    <property type="project" value="TreeGrafter"/>
</dbReference>
<feature type="region of interest" description="Disordered" evidence="9">
    <location>
        <begin position="1265"/>
        <end position="1325"/>
    </location>
</feature>
<dbReference type="Proteomes" id="UP000182658">
    <property type="component" value="Unassembled WGS sequence"/>
</dbReference>
<dbReference type="Gene3D" id="1.10.10.60">
    <property type="entry name" value="Homeodomain-like"/>
    <property type="match status" value="1"/>
</dbReference>
<feature type="compositionally biased region" description="Polar residues" evidence="9">
    <location>
        <begin position="162"/>
        <end position="188"/>
    </location>
</feature>
<dbReference type="GO" id="GO:0006281">
    <property type="term" value="P:DNA repair"/>
    <property type="evidence" value="ECO:0007669"/>
    <property type="project" value="UniProtKB-KW"/>
</dbReference>
<keyword evidence="13" id="KW-1185">Reference proteome</keyword>
<evidence type="ECO:0000256" key="7">
    <source>
        <dbReference type="ARBA" id="ARBA00025178"/>
    </source>
</evidence>
<evidence type="ECO:0000256" key="2">
    <source>
        <dbReference type="ARBA" id="ARBA00008913"/>
    </source>
</evidence>
<dbReference type="CDD" id="cd00167">
    <property type="entry name" value="SANT"/>
    <property type="match status" value="1"/>
</dbReference>
<dbReference type="InParanoid" id="A0A1J7JW99"/>
<feature type="compositionally biased region" description="Polar residues" evidence="9">
    <location>
        <begin position="389"/>
        <end position="402"/>
    </location>
</feature>
<evidence type="ECO:0000256" key="5">
    <source>
        <dbReference type="ARBA" id="ARBA00023204"/>
    </source>
</evidence>
<protein>
    <recommendedName>
        <fullName evidence="8">Vacuolar import and degradation protein 21</fullName>
    </recommendedName>
</protein>
<dbReference type="EMBL" id="KV875094">
    <property type="protein sequence ID" value="OIW33684.1"/>
    <property type="molecule type" value="Genomic_DNA"/>
</dbReference>
<evidence type="ECO:0000313" key="12">
    <source>
        <dbReference type="EMBL" id="OIW33684.1"/>
    </source>
</evidence>
<evidence type="ECO:0000313" key="13">
    <source>
        <dbReference type="Proteomes" id="UP000182658"/>
    </source>
</evidence>
<feature type="domain" description="HSA" evidence="11">
    <location>
        <begin position="668"/>
        <end position="743"/>
    </location>
</feature>
<proteinExistence type="inferred from homology"/>
<dbReference type="InterPro" id="IPR014012">
    <property type="entry name" value="HSA_dom"/>
</dbReference>
<keyword evidence="6" id="KW-0539">Nucleus</keyword>
<feature type="region of interest" description="Disordered" evidence="9">
    <location>
        <begin position="100"/>
        <end position="363"/>
    </location>
</feature>
<dbReference type="GO" id="GO:0005634">
    <property type="term" value="C:nucleus"/>
    <property type="evidence" value="ECO:0007669"/>
    <property type="project" value="UniProtKB-SubCell"/>
</dbReference>
<dbReference type="Pfam" id="PF07529">
    <property type="entry name" value="HSA"/>
    <property type="match status" value="1"/>
</dbReference>
<comment type="function">
    <text evidence="7">Component of the NuA4 histone acetyltransferase complex which is involved in transcriptional activation of selected genes principally by acetylation of nucleosomal histone H4 and H2A. The NuA4 complex is also involved in DNA repair.</text>
</comment>
<dbReference type="GO" id="GO:0006325">
    <property type="term" value="P:chromatin organization"/>
    <property type="evidence" value="ECO:0007669"/>
    <property type="project" value="UniProtKB-KW"/>
</dbReference>
<dbReference type="PANTHER" id="PTHR46459">
    <property type="entry name" value="E1A-BINDING PROTEIN P400-RELATED"/>
    <property type="match status" value="1"/>
</dbReference>
<evidence type="ECO:0000256" key="3">
    <source>
        <dbReference type="ARBA" id="ARBA00022763"/>
    </source>
</evidence>
<dbReference type="STRING" id="1408157.A0A1J7JW99"/>
<keyword evidence="4" id="KW-0156">Chromatin regulator</keyword>
<dbReference type="SUPFAM" id="SSF46689">
    <property type="entry name" value="Homeodomain-like"/>
    <property type="match status" value="1"/>
</dbReference>
<accession>A0A1J7JW99</accession>
<dbReference type="PROSITE" id="PS51204">
    <property type="entry name" value="HSA"/>
    <property type="match status" value="1"/>
</dbReference>
<feature type="region of interest" description="Disordered" evidence="9">
    <location>
        <begin position="1081"/>
        <end position="1106"/>
    </location>
</feature>
<feature type="compositionally biased region" description="Polar residues" evidence="9">
    <location>
        <begin position="1309"/>
        <end position="1318"/>
    </location>
</feature>
<comment type="subcellular location">
    <subcellularLocation>
        <location evidence="1">Nucleus</location>
    </subcellularLocation>
</comment>
<feature type="compositionally biased region" description="Low complexity" evidence="9">
    <location>
        <begin position="189"/>
        <end position="201"/>
    </location>
</feature>
<feature type="region of interest" description="Disordered" evidence="9">
    <location>
        <begin position="1479"/>
        <end position="1516"/>
    </location>
</feature>
<evidence type="ECO:0000256" key="4">
    <source>
        <dbReference type="ARBA" id="ARBA00022853"/>
    </source>
</evidence>
<keyword evidence="5" id="KW-0234">DNA repair</keyword>
<feature type="compositionally biased region" description="Polar residues" evidence="9">
    <location>
        <begin position="544"/>
        <end position="556"/>
    </location>
</feature>
<feature type="region of interest" description="Disordered" evidence="9">
    <location>
        <begin position="518"/>
        <end position="594"/>
    </location>
</feature>
<gene>
    <name evidence="12" type="ORF">CONLIGDRAFT_652181</name>
</gene>
<comment type="similarity">
    <text evidence="2">Belongs to the EAF1 family.</text>
</comment>
<feature type="domain" description="Myb-like" evidence="10">
    <location>
        <begin position="933"/>
        <end position="993"/>
    </location>
</feature>
<feature type="region of interest" description="Disordered" evidence="9">
    <location>
        <begin position="386"/>
        <end position="473"/>
    </location>
</feature>
<evidence type="ECO:0000256" key="9">
    <source>
        <dbReference type="SAM" id="MobiDB-lite"/>
    </source>
</evidence>
<evidence type="ECO:0000256" key="6">
    <source>
        <dbReference type="ARBA" id="ARBA00023242"/>
    </source>
</evidence>
<feature type="compositionally biased region" description="Polar residues" evidence="9">
    <location>
        <begin position="222"/>
        <end position="245"/>
    </location>
</feature>
<keyword evidence="3" id="KW-0227">DNA damage</keyword>
<evidence type="ECO:0000259" key="11">
    <source>
        <dbReference type="PROSITE" id="PS51204"/>
    </source>
</evidence>
<feature type="region of interest" description="Disordered" evidence="9">
    <location>
        <begin position="1126"/>
        <end position="1148"/>
    </location>
</feature>
<organism evidence="12 13">
    <name type="scientific">Coniochaeta ligniaria NRRL 30616</name>
    <dbReference type="NCBI Taxonomy" id="1408157"/>
    <lineage>
        <taxon>Eukaryota</taxon>
        <taxon>Fungi</taxon>
        <taxon>Dikarya</taxon>
        <taxon>Ascomycota</taxon>
        <taxon>Pezizomycotina</taxon>
        <taxon>Sordariomycetes</taxon>
        <taxon>Sordariomycetidae</taxon>
        <taxon>Coniochaetales</taxon>
        <taxon>Coniochaetaceae</taxon>
        <taxon>Coniochaeta</taxon>
    </lineage>
</organism>
<feature type="compositionally biased region" description="Polar residues" evidence="9">
    <location>
        <begin position="101"/>
        <end position="125"/>
    </location>
</feature>
<dbReference type="GO" id="GO:0035267">
    <property type="term" value="C:NuA4 histone acetyltransferase complex"/>
    <property type="evidence" value="ECO:0007669"/>
    <property type="project" value="TreeGrafter"/>
</dbReference>
<feature type="region of interest" description="Disordered" evidence="9">
    <location>
        <begin position="853"/>
        <end position="877"/>
    </location>
</feature>
<dbReference type="SMART" id="SM00717">
    <property type="entry name" value="SANT"/>
    <property type="match status" value="1"/>
</dbReference>
<dbReference type="Pfam" id="PF13921">
    <property type="entry name" value="Myb_DNA-bind_6"/>
    <property type="match status" value="1"/>
</dbReference>
<dbReference type="SMART" id="SM00573">
    <property type="entry name" value="HSA"/>
    <property type="match status" value="1"/>
</dbReference>